<dbReference type="Proteomes" id="UP001163321">
    <property type="component" value="Chromosome 1"/>
</dbReference>
<comment type="caution">
    <text evidence="1">The sequence shown here is derived from an EMBL/GenBank/DDBJ whole genome shotgun (WGS) entry which is preliminary data.</text>
</comment>
<dbReference type="EMBL" id="CM047580">
    <property type="protein sequence ID" value="KAI9921706.1"/>
    <property type="molecule type" value="Genomic_DNA"/>
</dbReference>
<name>A0ACC0WUR7_9STRA</name>
<evidence type="ECO:0000313" key="1">
    <source>
        <dbReference type="EMBL" id="KAI9921706.1"/>
    </source>
</evidence>
<reference evidence="1 2" key="1">
    <citation type="journal article" date="2022" name="bioRxiv">
        <title>The genome of the oomycete Peronosclerospora sorghi, a cosmopolitan pathogen of maize and sorghum, is inflated with dispersed pseudogenes.</title>
        <authorList>
            <person name="Fletcher K."/>
            <person name="Martin F."/>
            <person name="Isakeit T."/>
            <person name="Cavanaugh K."/>
            <person name="Magill C."/>
            <person name="Michelmore R."/>
        </authorList>
    </citation>
    <scope>NUCLEOTIDE SEQUENCE [LARGE SCALE GENOMIC DNA]</scope>
    <source>
        <strain evidence="1">P6</strain>
    </source>
</reference>
<keyword evidence="2" id="KW-1185">Reference proteome</keyword>
<evidence type="ECO:0000313" key="2">
    <source>
        <dbReference type="Proteomes" id="UP001163321"/>
    </source>
</evidence>
<protein>
    <submittedName>
        <fullName evidence="1">Uncharacterized protein</fullName>
    </submittedName>
</protein>
<organism evidence="1 2">
    <name type="scientific">Peronosclerospora sorghi</name>
    <dbReference type="NCBI Taxonomy" id="230839"/>
    <lineage>
        <taxon>Eukaryota</taxon>
        <taxon>Sar</taxon>
        <taxon>Stramenopiles</taxon>
        <taxon>Oomycota</taxon>
        <taxon>Peronosporomycetes</taxon>
        <taxon>Peronosporales</taxon>
        <taxon>Peronosporaceae</taxon>
        <taxon>Peronosclerospora</taxon>
    </lineage>
</organism>
<sequence length="185" mass="21197">MKLDGFINGSGKRLRSTDVDCLTHESLKTRIIEFFLDADIFWAVVERKTFQDLLALCNPKTSTMLIKHQALADQAAAMQVQIWQNLVQSIQYDLEDFNSVHFTTDCWTTQGQRSGFMSLTGHCINRKFQLNHTLLGLVHLSGYHTGENLEKYYFDMLEKLDLTKHHGHVTVDNGLNIKASLKPLR</sequence>
<gene>
    <name evidence="1" type="ORF">PsorP6_002512</name>
</gene>
<accession>A0ACC0WUR7</accession>
<proteinExistence type="predicted"/>